<dbReference type="InterPro" id="IPR012347">
    <property type="entry name" value="Ferritin-like"/>
</dbReference>
<dbReference type="AlphaFoldDB" id="E1QDD1"/>
<dbReference type="InterPro" id="IPR003251">
    <property type="entry name" value="Rr_diiron-bd_dom"/>
</dbReference>
<dbReference type="Proteomes" id="UP000009047">
    <property type="component" value="Chromosome"/>
</dbReference>
<evidence type="ECO:0000313" key="5">
    <source>
        <dbReference type="EMBL" id="ADK83450.1"/>
    </source>
</evidence>
<feature type="domain" description="Rubredoxin-like" evidence="3">
    <location>
        <begin position="169"/>
        <end position="202"/>
    </location>
</feature>
<dbReference type="KEGG" id="dbr:Deba_0071"/>
<dbReference type="RefSeq" id="WP_013256906.1">
    <property type="nucleotide sequence ID" value="NC_014365.1"/>
</dbReference>
<accession>E1QDD1</accession>
<dbReference type="PANTHER" id="PTHR33746">
    <property type="entry name" value="RUBRERYTHRIN"/>
    <property type="match status" value="1"/>
</dbReference>
<organism evidence="5 6">
    <name type="scientific">Desulfarculus baarsii (strain ATCC 33931 / DSM 2075 / LMG 7858 / VKM B-1802 / 2st14)</name>
    <dbReference type="NCBI Taxonomy" id="644282"/>
    <lineage>
        <taxon>Bacteria</taxon>
        <taxon>Pseudomonadati</taxon>
        <taxon>Thermodesulfobacteriota</taxon>
        <taxon>Desulfarculia</taxon>
        <taxon>Desulfarculales</taxon>
        <taxon>Desulfarculaceae</taxon>
        <taxon>Desulfarculus</taxon>
    </lineage>
</organism>
<proteinExistence type="predicted"/>
<dbReference type="Gene3D" id="2.20.28.10">
    <property type="match status" value="2"/>
</dbReference>
<dbReference type="PROSITE" id="PS50903">
    <property type="entry name" value="RUBREDOXIN_LIKE"/>
    <property type="match status" value="2"/>
</dbReference>
<protein>
    <submittedName>
        <fullName evidence="5">Rubrerythrin</fullName>
    </submittedName>
</protein>
<evidence type="ECO:0000259" key="4">
    <source>
        <dbReference type="PROSITE" id="PS50905"/>
    </source>
</evidence>
<dbReference type="GO" id="GO:0016491">
    <property type="term" value="F:oxidoreductase activity"/>
    <property type="evidence" value="ECO:0007669"/>
    <property type="project" value="InterPro"/>
</dbReference>
<dbReference type="EMBL" id="CP002085">
    <property type="protein sequence ID" value="ADK83450.1"/>
    <property type="molecule type" value="Genomic_DNA"/>
</dbReference>
<name>E1QDD1_DESB2</name>
<evidence type="ECO:0000256" key="2">
    <source>
        <dbReference type="ARBA" id="ARBA00022982"/>
    </source>
</evidence>
<dbReference type="SUPFAM" id="SSF57802">
    <property type="entry name" value="Rubredoxin-like"/>
    <property type="match status" value="2"/>
</dbReference>
<dbReference type="STRING" id="644282.Deba_0071"/>
<dbReference type="PROSITE" id="PS50905">
    <property type="entry name" value="FERRITIN_LIKE"/>
    <property type="match status" value="1"/>
</dbReference>
<dbReference type="InterPro" id="IPR048574">
    <property type="entry name" value="RUBY_RBDX"/>
</dbReference>
<dbReference type="InterPro" id="IPR009040">
    <property type="entry name" value="Ferritin-like_diiron"/>
</dbReference>
<keyword evidence="1" id="KW-0813">Transport</keyword>
<sequence>MRQWKCTVCGHLHQGKYPPENCPKCGADINRFILLEELPEALEKMLREAFAGESKAHMRNLSYAKVAVDEGYPQIAALFRAVAEAERVHAAEYLLFLQGVAGTTEENLKQAFESESSAEQSYYPPIIQEAFAQKRDDVAYAMVRARDVEQRHAQLYKEALNAMVNDRQVEYHVCQVCGYVFENQPPDECPVCRAPRAQFKKTG</sequence>
<dbReference type="InterPro" id="IPR052753">
    <property type="entry name" value="Rbr2/Nigerythrin"/>
</dbReference>
<dbReference type="PANTHER" id="PTHR33746:SF4">
    <property type="entry name" value="RUBRERYTHRIN"/>
    <property type="match status" value="1"/>
</dbReference>
<evidence type="ECO:0000313" key="6">
    <source>
        <dbReference type="Proteomes" id="UP000009047"/>
    </source>
</evidence>
<feature type="domain" description="Rubredoxin-like" evidence="3">
    <location>
        <begin position="1"/>
        <end position="35"/>
    </location>
</feature>
<keyword evidence="6" id="KW-1185">Reference proteome</keyword>
<feature type="domain" description="Ferritin-like diiron" evidence="4">
    <location>
        <begin position="36"/>
        <end position="167"/>
    </location>
</feature>
<dbReference type="Pfam" id="PF02915">
    <property type="entry name" value="Rubrerythrin"/>
    <property type="match status" value="1"/>
</dbReference>
<dbReference type="InterPro" id="IPR024934">
    <property type="entry name" value="Rubredoxin-like_dom"/>
</dbReference>
<dbReference type="GO" id="GO:0005506">
    <property type="term" value="F:iron ion binding"/>
    <property type="evidence" value="ECO:0007669"/>
    <property type="project" value="InterPro"/>
</dbReference>
<dbReference type="OrthoDB" id="9799749at2"/>
<dbReference type="HOGENOM" id="CLU_095256_1_0_7"/>
<dbReference type="SUPFAM" id="SSF47240">
    <property type="entry name" value="Ferritin-like"/>
    <property type="match status" value="1"/>
</dbReference>
<dbReference type="CDD" id="cd01041">
    <property type="entry name" value="Rubrerythrin"/>
    <property type="match status" value="1"/>
</dbReference>
<reference evidence="5 6" key="1">
    <citation type="journal article" date="2010" name="Stand. Genomic Sci.">
        <title>Complete genome sequence of Desulfarculus baarsii type strain (2st14).</title>
        <authorList>
            <person name="Sun H."/>
            <person name="Spring S."/>
            <person name="Lapidus A."/>
            <person name="Davenport K."/>
            <person name="Del Rio T.G."/>
            <person name="Tice H."/>
            <person name="Nolan M."/>
            <person name="Copeland A."/>
            <person name="Cheng J.F."/>
            <person name="Lucas S."/>
            <person name="Tapia R."/>
            <person name="Goodwin L."/>
            <person name="Pitluck S."/>
            <person name="Ivanova N."/>
            <person name="Pagani I."/>
            <person name="Mavromatis K."/>
            <person name="Ovchinnikova G."/>
            <person name="Pati A."/>
            <person name="Chen A."/>
            <person name="Palaniappan K."/>
            <person name="Hauser L."/>
            <person name="Chang Y.J."/>
            <person name="Jeffries C.D."/>
            <person name="Detter J.C."/>
            <person name="Han C."/>
            <person name="Rohde M."/>
            <person name="Brambilla E."/>
            <person name="Goker M."/>
            <person name="Woyke T."/>
            <person name="Bristow J."/>
            <person name="Eisen J.A."/>
            <person name="Markowitz V."/>
            <person name="Hugenholtz P."/>
            <person name="Kyrpides N.C."/>
            <person name="Klenk H.P."/>
            <person name="Land M."/>
        </authorList>
    </citation>
    <scope>NUCLEOTIDE SEQUENCE [LARGE SCALE GENOMIC DNA]</scope>
    <source>
        <strain evidence="6">ATCC 33931 / DSM 2075 / LMG 7858 / VKM B-1802 / 2st14</strain>
    </source>
</reference>
<dbReference type="Pfam" id="PF21349">
    <property type="entry name" value="RUBY_RBDX"/>
    <property type="match status" value="2"/>
</dbReference>
<evidence type="ECO:0000256" key="1">
    <source>
        <dbReference type="ARBA" id="ARBA00022448"/>
    </source>
</evidence>
<evidence type="ECO:0000259" key="3">
    <source>
        <dbReference type="PROSITE" id="PS50903"/>
    </source>
</evidence>
<keyword evidence="2" id="KW-0249">Electron transport</keyword>
<dbReference type="InterPro" id="IPR009078">
    <property type="entry name" value="Ferritin-like_SF"/>
</dbReference>
<dbReference type="eggNOG" id="COG1592">
    <property type="taxonomic scope" value="Bacteria"/>
</dbReference>
<dbReference type="Gene3D" id="1.20.1260.10">
    <property type="match status" value="1"/>
</dbReference>
<gene>
    <name evidence="5" type="ordered locus">Deba_0071</name>
</gene>